<dbReference type="AlphaFoldDB" id="A0A1G9Z6R3"/>
<evidence type="ECO:0000313" key="1">
    <source>
        <dbReference type="EMBL" id="SDN16273.1"/>
    </source>
</evidence>
<reference evidence="2" key="1">
    <citation type="submission" date="2016-10" db="EMBL/GenBank/DDBJ databases">
        <authorList>
            <person name="Varghese N."/>
            <person name="Submissions S."/>
        </authorList>
    </citation>
    <scope>NUCLEOTIDE SEQUENCE [LARGE SCALE GENOMIC DNA]</scope>
    <source>
        <strain evidence="2">DSM 44796</strain>
    </source>
</reference>
<dbReference type="EMBL" id="FNET01000037">
    <property type="protein sequence ID" value="SDN16273.1"/>
    <property type="molecule type" value="Genomic_DNA"/>
</dbReference>
<accession>A0A1G9Z6R3</accession>
<sequence>MRELGYQAHEFDGLGPDGSSACGTVWLKPEHGAWLRELRDRGAELVWGTSWGRVAVTWIAPRLGLPEFPVIEVPRRGPAFGWSSKIGPIQRWVGDRPLAWIDDQLGGKEPGWAEERRDDDIPTLIVQPHPGRGLERAHVEEILSWLTAARSCGAGGTPAP</sequence>
<protein>
    <submittedName>
        <fullName evidence="1">Uncharacterized protein</fullName>
    </submittedName>
</protein>
<dbReference type="Proteomes" id="UP000199682">
    <property type="component" value="Unassembled WGS sequence"/>
</dbReference>
<organism evidence="1 2">
    <name type="scientific">Lentzea albidocapillata subsp. violacea</name>
    <dbReference type="NCBI Taxonomy" id="128104"/>
    <lineage>
        <taxon>Bacteria</taxon>
        <taxon>Bacillati</taxon>
        <taxon>Actinomycetota</taxon>
        <taxon>Actinomycetes</taxon>
        <taxon>Pseudonocardiales</taxon>
        <taxon>Pseudonocardiaceae</taxon>
        <taxon>Lentzea</taxon>
    </lineage>
</organism>
<proteinExistence type="predicted"/>
<name>A0A1G9Z6R3_9PSEU</name>
<evidence type="ECO:0000313" key="2">
    <source>
        <dbReference type="Proteomes" id="UP000199682"/>
    </source>
</evidence>
<gene>
    <name evidence="1" type="ORF">SAMN04488074_13723</name>
</gene>